<dbReference type="eggNOG" id="ENOG502ZAUQ">
    <property type="taxonomic scope" value="Bacteria"/>
</dbReference>
<reference evidence="2 3" key="4">
    <citation type="journal article" date="2009" name="Appl. Environ. Microbiol.">
        <title>Comparative genome-wide transcriptional profiling of Azorhizobium caulinodans ORS571 grown under free-living and symbiotic conditions.</title>
        <authorList>
            <person name="Tsukada S."/>
            <person name="Aono T."/>
            <person name="Akiba N."/>
            <person name="Lee KB."/>
            <person name="Liu CT."/>
            <person name="Toyazaki H."/>
            <person name="Oyaizu H."/>
        </authorList>
    </citation>
    <scope>NUCLEOTIDE SEQUENCE [LARGE SCALE GENOMIC DNA]</scope>
    <source>
        <strain evidence="3">ATCC 43989 / DSM 5975 / JCM 20966 / LMG 6465 / NBRC 14845 / NCIMB 13405 / ORS 571</strain>
    </source>
</reference>
<sequence length="451" mass="50065">MLEPTPPDMQALGALRPGDPAEKLAAAVGSRWRAPLPHEGGWVRYLDRSFHVTARLDRAGRLGRIEFRGNFDPEVSIAGLRVRMPEAELAAVAPDLHLSKPPEGGAPYRFGSRDLPSGARQFVETGYGKVQRIQLFHPKAVYPSWRDLSLTPPSAAFNVRVVPGLKPRGSDAPEGWCCGLPRGITPAQWPLSTETGLPLEHHFTVRVPEPYRVHGAQYVALALFSDTTTENRSAPQVLDVMTMAMDGRALPEAPDPAIAPFVASLRNRHPMEFRSYDILYSTHAAIWLTEAEFNGPECEPPEPIRTAANEDAQWQDWRQTTAAQRLFGWNGQEPFDSDYYLHRLAGRRPEGPWDILALSITPAEDPNAGREPVDFGEGHNPDGYVPAFSEEWDRLGLELKYDDLQFGGTVITGDGFDELSPFFLVIRETAGMWNLAGHAVPFDLVSMRTLF</sequence>
<reference evidence="2 3" key="3">
    <citation type="journal article" date="2008" name="BMC Genomics">
        <title>The genome of the versatile nitrogen fixer Azorhizobium caulinodans ORS571.</title>
        <authorList>
            <person name="Lee KB."/>
            <person name="Backer P.D."/>
            <person name="Aono T."/>
            <person name="Liu CT."/>
            <person name="Suzuki S."/>
            <person name="Suzuki T."/>
            <person name="Kaneko T."/>
            <person name="Yamada M."/>
            <person name="Tabata S."/>
            <person name="Kupfer D.M."/>
            <person name="Najar F.Z."/>
            <person name="Wiley G.B."/>
            <person name="Roe B."/>
            <person name="Binnewies T.T."/>
            <person name="Ussery D.W."/>
            <person name="D'Haeze W."/>
            <person name="Herder J.D."/>
            <person name="Gevers D."/>
            <person name="Vereecke D."/>
            <person name="Holsters M."/>
            <person name="Oyaizu H."/>
        </authorList>
    </citation>
    <scope>NUCLEOTIDE SEQUENCE [LARGE SCALE GENOMIC DNA]</scope>
    <source>
        <strain evidence="3">ATCC 43989 / DSM 5975 / JCM 20966 / LMG 6465 / NBRC 14845 / NCIMB 13405 / ORS 571</strain>
    </source>
</reference>
<reference evidence="3" key="2">
    <citation type="submission" date="2007-04" db="EMBL/GenBank/DDBJ databases">
        <title>Complete genome sequence of the nitrogen-fixing bacterium Azorhizobium caulinodans ORS571.</title>
        <authorList>
            <person name="Lee K.B."/>
            <person name="Backer P.D."/>
            <person name="Aono T."/>
            <person name="Liu C.T."/>
            <person name="Suzuki S."/>
            <person name="Suzuki T."/>
            <person name="Kaneko T."/>
            <person name="Yamada M."/>
            <person name="Tabata S."/>
            <person name="Kupfer D.M."/>
            <person name="Najar F.Z."/>
            <person name="Wiley G.B."/>
            <person name="Roe B."/>
            <person name="Binnewies T."/>
            <person name="Ussery D."/>
            <person name="Vereecke D."/>
            <person name="Gevers D."/>
            <person name="Holsters M."/>
            <person name="Oyaizu H."/>
        </authorList>
    </citation>
    <scope>NUCLEOTIDE SEQUENCE [LARGE SCALE GENOMIC DNA]</scope>
    <source>
        <strain evidence="3">ATCC 43989 / DSM 5975 / JCM 20966 / LMG 6465 / NBRC 14845 / NCIMB 13405 / ORS 571</strain>
    </source>
</reference>
<dbReference type="HOGENOM" id="CLU_049448_1_0_5"/>
<feature type="domain" description="DUF7256" evidence="1">
    <location>
        <begin position="7"/>
        <end position="143"/>
    </location>
</feature>
<name>A8I0E8_AZOC5</name>
<reference evidence="2 3" key="6">
    <citation type="journal article" date="2011" name="Appl. Environ. Microbiol.">
        <title>Involvement of the azorhizobial chromosome partition gene (parA) in the onset of bacteroid differentiation during Sesbania rostrata stem nodule development.</title>
        <authorList>
            <person name="Liu CT."/>
            <person name="Lee KB."/>
            <person name="Wang YS."/>
            <person name="Peng MH."/>
            <person name="Lee KT."/>
            <person name="Suzuki S."/>
            <person name="Suzuki T."/>
            <person name="Oyaizu H."/>
        </authorList>
    </citation>
    <scope>NUCLEOTIDE SEQUENCE [LARGE SCALE GENOMIC DNA]</scope>
    <source>
        <strain evidence="3">ATCC 43989 / DSM 5975 / JCM 20966 / LMG 6465 / NBRC 14845 / NCIMB 13405 / ORS 571</strain>
    </source>
</reference>
<dbReference type="EMBL" id="AP009384">
    <property type="protein sequence ID" value="BAF87247.1"/>
    <property type="molecule type" value="Genomic_DNA"/>
</dbReference>
<dbReference type="KEGG" id="azc:AZC_1249"/>
<evidence type="ECO:0000259" key="1">
    <source>
        <dbReference type="Pfam" id="PF23917"/>
    </source>
</evidence>
<evidence type="ECO:0000313" key="3">
    <source>
        <dbReference type="Proteomes" id="UP000000270"/>
    </source>
</evidence>
<dbReference type="InterPro" id="IPR055680">
    <property type="entry name" value="DUF7256"/>
</dbReference>
<proteinExistence type="predicted"/>
<protein>
    <recommendedName>
        <fullName evidence="1">DUF7256 domain-containing protein</fullName>
    </recommendedName>
</protein>
<keyword evidence="3" id="KW-1185">Reference proteome</keyword>
<reference evidence="2 3" key="1">
    <citation type="journal article" date="2007" name="Appl. Environ. Microbiol.">
        <title>Rhizobial factors required for stem nodule maturation and maintenance in Sesbania rostrata-Azorhizobium caulinodans ORS571 symbiosis.</title>
        <authorList>
            <person name="Suzuki S."/>
            <person name="Aono T."/>
            <person name="Lee KB."/>
            <person name="Suzuki T."/>
            <person name="Liu CT."/>
            <person name="Miwa H."/>
            <person name="Wakao S."/>
            <person name="Iki T."/>
            <person name="Oyaizu H."/>
        </authorList>
    </citation>
    <scope>NUCLEOTIDE SEQUENCE [LARGE SCALE GENOMIC DNA]</scope>
    <source>
        <strain evidence="3">ATCC 43989 / DSM 5975 / JCM 20966 / LMG 6465 / NBRC 14845 / NCIMB 13405 / ORS 571</strain>
    </source>
</reference>
<organism evidence="2 3">
    <name type="scientific">Azorhizobium caulinodans (strain ATCC 43989 / DSM 5975 / JCM 20966 / LMG 6465 / NBRC 14845 / NCIMB 13405 / ORS 571)</name>
    <dbReference type="NCBI Taxonomy" id="438753"/>
    <lineage>
        <taxon>Bacteria</taxon>
        <taxon>Pseudomonadati</taxon>
        <taxon>Pseudomonadota</taxon>
        <taxon>Alphaproteobacteria</taxon>
        <taxon>Hyphomicrobiales</taxon>
        <taxon>Xanthobacteraceae</taxon>
        <taxon>Azorhizobium</taxon>
    </lineage>
</organism>
<reference evidence="2 3" key="5">
    <citation type="journal article" date="2010" name="Appl. Environ. Microbiol.">
        <title>phrR-like gene praR of Azorhizobium caulinodans ORS571 is essential for symbiosis with Sesbania rostrata and is involved in expression of reb genes.</title>
        <authorList>
            <person name="Akiba N."/>
            <person name="Aono T."/>
            <person name="Toyazaki H."/>
            <person name="Sato S."/>
            <person name="Oyaizu H."/>
        </authorList>
    </citation>
    <scope>NUCLEOTIDE SEQUENCE [LARGE SCALE GENOMIC DNA]</scope>
    <source>
        <strain evidence="3">ATCC 43989 / DSM 5975 / JCM 20966 / LMG 6465 / NBRC 14845 / NCIMB 13405 / ORS 571</strain>
    </source>
</reference>
<dbReference type="Proteomes" id="UP000000270">
    <property type="component" value="Chromosome"/>
</dbReference>
<accession>A8I0E8</accession>
<evidence type="ECO:0000313" key="2">
    <source>
        <dbReference type="EMBL" id="BAF87247.1"/>
    </source>
</evidence>
<dbReference type="RefSeq" id="WP_012169780.1">
    <property type="nucleotide sequence ID" value="NC_009937.1"/>
</dbReference>
<dbReference type="AlphaFoldDB" id="A8I0E8"/>
<gene>
    <name evidence="2" type="ordered locus">AZC_1249</name>
</gene>
<dbReference type="Pfam" id="PF23917">
    <property type="entry name" value="DUF7256"/>
    <property type="match status" value="1"/>
</dbReference>